<keyword evidence="1" id="KW-0472">Membrane</keyword>
<keyword evidence="1" id="KW-1133">Transmembrane helix</keyword>
<organism evidence="2">
    <name type="scientific">Clavaria fumosa</name>
    <dbReference type="NCBI Taxonomy" id="264083"/>
    <lineage>
        <taxon>Eukaryota</taxon>
        <taxon>Fungi</taxon>
        <taxon>Dikarya</taxon>
        <taxon>Basidiomycota</taxon>
        <taxon>Agaricomycotina</taxon>
        <taxon>Agaricomycetes</taxon>
        <taxon>Agaricomycetidae</taxon>
        <taxon>Agaricales</taxon>
        <taxon>Clavariineae</taxon>
        <taxon>Clavariaceae</taxon>
        <taxon>Clavaria</taxon>
    </lineage>
</organism>
<evidence type="ECO:0000256" key="1">
    <source>
        <dbReference type="SAM" id="Phobius"/>
    </source>
</evidence>
<feature type="transmembrane region" description="Helical" evidence="1">
    <location>
        <begin position="44"/>
        <end position="65"/>
    </location>
</feature>
<sequence>MIIINIFLYYKKMINLNFIYITAIAIFFTSFISSNKYIRITSIILLYSGLLVFNTINIPVLGSGLELLNILFHEDKYLVIQFLSFFTKININFNKLFINKRKSDKFYLKFIFYITIIITLCLAYIGYFKQNLFLLLITHFYIILIIISLSFFIYFFNSDHNDLIKDNEQFETLEGIESHNILLDISEIHYDKKMRCLKYVMHNNNLLDNHDVLKPIFYTLKNDERFINFGYNKIIIITAIIDSFIFNFHHNVAINNDTSFDSYYSKIKDVINSHYDNEEESAFELNNIPTFVILVWNIDNYTNKHIKITSDARSITNKFNNNQKRSYHSSIKPLKIKIYLIY</sequence>
<evidence type="ECO:0000313" key="2">
    <source>
        <dbReference type="EMBL" id="QPZ51098.1"/>
    </source>
</evidence>
<name>A0A7T3PCQ7_9AGAR</name>
<feature type="transmembrane region" description="Helical" evidence="1">
    <location>
        <begin position="133"/>
        <end position="156"/>
    </location>
</feature>
<proteinExistence type="predicted"/>
<keyword evidence="1" id="KW-0812">Transmembrane</keyword>
<dbReference type="EMBL" id="MT114157">
    <property type="protein sequence ID" value="QPZ51098.1"/>
    <property type="molecule type" value="Genomic_DNA"/>
</dbReference>
<dbReference type="RefSeq" id="YP_010130196.1">
    <property type="nucleotide sequence ID" value="NC_056336.1"/>
</dbReference>
<accession>A0A7T3PCQ7</accession>
<dbReference type="GeneID" id="65338512"/>
<protein>
    <submittedName>
        <fullName evidence="2">DNA polymerase type B</fullName>
    </submittedName>
</protein>
<gene>
    <name evidence="2" type="primary">orf342</name>
</gene>
<feature type="transmembrane region" description="Helical" evidence="1">
    <location>
        <begin position="77"/>
        <end position="94"/>
    </location>
</feature>
<feature type="transmembrane region" description="Helical" evidence="1">
    <location>
        <begin position="14"/>
        <end position="32"/>
    </location>
</feature>
<geneLocation type="mitochondrion" evidence="2"/>
<feature type="transmembrane region" description="Helical" evidence="1">
    <location>
        <begin position="106"/>
        <end position="127"/>
    </location>
</feature>
<reference evidence="2" key="1">
    <citation type="journal article" date="2020" name="IMA Fungus">
        <title>The 256 kb mitochondrial genome of Clavaria fumosa is the largest among phylum Basidiomycota and is rich in introns and intronic ORFs.</title>
        <authorList>
            <person name="Wang X."/>
            <person name="Wang Y."/>
            <person name="Yao W."/>
            <person name="Shen J."/>
            <person name="Chen M."/>
            <person name="Gao M."/>
            <person name="Ren J."/>
            <person name="Li Q."/>
            <person name="Liu N."/>
        </authorList>
    </citation>
    <scope>NUCLEOTIDE SEQUENCE</scope>
</reference>
<keyword evidence="2" id="KW-0496">Mitochondrion</keyword>
<dbReference type="AlphaFoldDB" id="A0A7T3PCQ7"/>